<proteinExistence type="predicted"/>
<comment type="caution">
    <text evidence="1">The sequence shown here is derived from an EMBL/GenBank/DDBJ whole genome shotgun (WGS) entry which is preliminary data.</text>
</comment>
<evidence type="ECO:0000313" key="2">
    <source>
        <dbReference type="Proteomes" id="UP000261003"/>
    </source>
</evidence>
<name>A0A174NA44_PHOVU</name>
<dbReference type="Proteomes" id="UP000261003">
    <property type="component" value="Unassembled WGS sequence"/>
</dbReference>
<sequence>MGSSEEIYWNMAKNNRKLDAKMPSCPHFCYNLFIMNCLLVVVASVLVRAMPSLTPMLKNKLFRLYRMIQSTFIAGFWGNAQLAENASGIIYIVDL</sequence>
<dbReference type="EMBL" id="QSTG01000021">
    <property type="protein sequence ID" value="RGM43133.1"/>
    <property type="molecule type" value="Genomic_DNA"/>
</dbReference>
<dbReference type="AlphaFoldDB" id="A0A174NA44"/>
<reference evidence="1 2" key="1">
    <citation type="submission" date="2018-08" db="EMBL/GenBank/DDBJ databases">
        <title>A genome reference for cultivated species of the human gut microbiota.</title>
        <authorList>
            <person name="Zou Y."/>
            <person name="Xue W."/>
            <person name="Luo G."/>
        </authorList>
    </citation>
    <scope>NUCLEOTIDE SEQUENCE [LARGE SCALE GENOMIC DNA]</scope>
    <source>
        <strain evidence="1 2">OM08-13BH</strain>
    </source>
</reference>
<evidence type="ECO:0000313" key="1">
    <source>
        <dbReference type="EMBL" id="RGM43133.1"/>
    </source>
</evidence>
<gene>
    <name evidence="1" type="ORF">DXC16_12995</name>
</gene>
<organism evidence="1 2">
    <name type="scientific">Phocaeicola vulgatus</name>
    <name type="common">Bacteroides vulgatus</name>
    <dbReference type="NCBI Taxonomy" id="821"/>
    <lineage>
        <taxon>Bacteria</taxon>
        <taxon>Pseudomonadati</taxon>
        <taxon>Bacteroidota</taxon>
        <taxon>Bacteroidia</taxon>
        <taxon>Bacteroidales</taxon>
        <taxon>Bacteroidaceae</taxon>
        <taxon>Phocaeicola</taxon>
    </lineage>
</organism>
<accession>A0A174NA44</accession>
<protein>
    <submittedName>
        <fullName evidence="1">Uncharacterized protein</fullName>
    </submittedName>
</protein>